<dbReference type="PANTHER" id="PTHR14003">
    <property type="entry name" value="TRANSCRIPTIONAL REPRESSOR PROTEIN YY"/>
    <property type="match status" value="1"/>
</dbReference>
<comment type="caution">
    <text evidence="10">The sequence shown here is derived from an EMBL/GenBank/DDBJ whole genome shotgun (WGS) entry which is preliminary data.</text>
</comment>
<evidence type="ECO:0000256" key="8">
    <source>
        <dbReference type="SAM" id="MobiDB-lite"/>
    </source>
</evidence>
<feature type="region of interest" description="Disordered" evidence="8">
    <location>
        <begin position="106"/>
        <end position="148"/>
    </location>
</feature>
<dbReference type="PANTHER" id="PTHR14003:SF23">
    <property type="entry name" value="ZINC FINGER PROTEIN 143"/>
    <property type="match status" value="1"/>
</dbReference>
<keyword evidence="3" id="KW-0677">Repeat</keyword>
<dbReference type="InterPro" id="IPR036236">
    <property type="entry name" value="Znf_C2H2_sf"/>
</dbReference>
<protein>
    <recommendedName>
        <fullName evidence="9">C2H2-type domain-containing protein</fullName>
    </recommendedName>
</protein>
<feature type="domain" description="C2H2-type" evidence="9">
    <location>
        <begin position="444"/>
        <end position="471"/>
    </location>
</feature>
<dbReference type="AlphaFoldDB" id="A0ABD0XN90"/>
<evidence type="ECO:0000256" key="4">
    <source>
        <dbReference type="ARBA" id="ARBA00022771"/>
    </source>
</evidence>
<accession>A0ABD0XN90</accession>
<dbReference type="Pfam" id="PF13465">
    <property type="entry name" value="zf-H2C2_2"/>
    <property type="match status" value="1"/>
</dbReference>
<evidence type="ECO:0000256" key="2">
    <source>
        <dbReference type="ARBA" id="ARBA00022723"/>
    </source>
</evidence>
<feature type="domain" description="C2H2-type" evidence="9">
    <location>
        <begin position="360"/>
        <end position="387"/>
    </location>
</feature>
<dbReference type="Gene3D" id="3.30.160.60">
    <property type="entry name" value="Classic Zinc Finger"/>
    <property type="match status" value="4"/>
</dbReference>
<feature type="region of interest" description="Disordered" evidence="8">
    <location>
        <begin position="67"/>
        <end position="87"/>
    </location>
</feature>
<dbReference type="EMBL" id="JAGEUA010000003">
    <property type="protein sequence ID" value="KAL0993656.1"/>
    <property type="molecule type" value="Genomic_DNA"/>
</dbReference>
<feature type="domain" description="C2H2-type" evidence="9">
    <location>
        <begin position="388"/>
        <end position="415"/>
    </location>
</feature>
<dbReference type="GO" id="GO:0005634">
    <property type="term" value="C:nucleus"/>
    <property type="evidence" value="ECO:0007669"/>
    <property type="project" value="UniProtKB-SubCell"/>
</dbReference>
<comment type="subcellular location">
    <subcellularLocation>
        <location evidence="1">Nucleus</location>
    </subcellularLocation>
</comment>
<dbReference type="InterPro" id="IPR013087">
    <property type="entry name" value="Znf_C2H2_type"/>
</dbReference>
<dbReference type="PROSITE" id="PS00028">
    <property type="entry name" value="ZINC_FINGER_C2H2_1"/>
    <property type="match status" value="4"/>
</dbReference>
<organism evidence="10 11">
    <name type="scientific">Umbra pygmaea</name>
    <name type="common">Eastern mudminnow</name>
    <dbReference type="NCBI Taxonomy" id="75934"/>
    <lineage>
        <taxon>Eukaryota</taxon>
        <taxon>Metazoa</taxon>
        <taxon>Chordata</taxon>
        <taxon>Craniata</taxon>
        <taxon>Vertebrata</taxon>
        <taxon>Euteleostomi</taxon>
        <taxon>Actinopterygii</taxon>
        <taxon>Neopterygii</taxon>
        <taxon>Teleostei</taxon>
        <taxon>Protacanthopterygii</taxon>
        <taxon>Esociformes</taxon>
        <taxon>Umbridae</taxon>
        <taxon>Umbra</taxon>
    </lineage>
</organism>
<feature type="domain" description="C2H2-type" evidence="9">
    <location>
        <begin position="335"/>
        <end position="355"/>
    </location>
</feature>
<evidence type="ECO:0000256" key="6">
    <source>
        <dbReference type="ARBA" id="ARBA00023242"/>
    </source>
</evidence>
<feature type="domain" description="C2H2-type" evidence="9">
    <location>
        <begin position="416"/>
        <end position="443"/>
    </location>
</feature>
<feature type="non-terminal residue" evidence="10">
    <location>
        <position position="1"/>
    </location>
</feature>
<evidence type="ECO:0000259" key="9">
    <source>
        <dbReference type="PROSITE" id="PS50157"/>
    </source>
</evidence>
<keyword evidence="6" id="KW-0539">Nucleus</keyword>
<keyword evidence="11" id="KW-1185">Reference proteome</keyword>
<evidence type="ECO:0000256" key="1">
    <source>
        <dbReference type="ARBA" id="ARBA00004123"/>
    </source>
</evidence>
<dbReference type="PROSITE" id="PS50157">
    <property type="entry name" value="ZINC_FINGER_C2H2_2"/>
    <property type="match status" value="5"/>
</dbReference>
<dbReference type="FunFam" id="3.30.160.60:FF:000512">
    <property type="entry name" value="zinc finger protein 197 isoform X1"/>
    <property type="match status" value="1"/>
</dbReference>
<evidence type="ECO:0000256" key="7">
    <source>
        <dbReference type="PROSITE-ProRule" id="PRU00042"/>
    </source>
</evidence>
<gene>
    <name evidence="10" type="ORF">UPYG_G00111170</name>
</gene>
<dbReference type="GO" id="GO:0008270">
    <property type="term" value="F:zinc ion binding"/>
    <property type="evidence" value="ECO:0007669"/>
    <property type="project" value="UniProtKB-KW"/>
</dbReference>
<dbReference type="SMART" id="SM00355">
    <property type="entry name" value="ZnF_C2H2"/>
    <property type="match status" value="5"/>
</dbReference>
<dbReference type="SUPFAM" id="SSF57667">
    <property type="entry name" value="beta-beta-alpha zinc fingers"/>
    <property type="match status" value="3"/>
</dbReference>
<dbReference type="Proteomes" id="UP001557470">
    <property type="component" value="Unassembled WGS sequence"/>
</dbReference>
<evidence type="ECO:0000313" key="10">
    <source>
        <dbReference type="EMBL" id="KAL0993656.1"/>
    </source>
</evidence>
<keyword evidence="4 7" id="KW-0863">Zinc-finger</keyword>
<reference evidence="10 11" key="1">
    <citation type="submission" date="2024-06" db="EMBL/GenBank/DDBJ databases">
        <authorList>
            <person name="Pan Q."/>
            <person name="Wen M."/>
            <person name="Jouanno E."/>
            <person name="Zahm M."/>
            <person name="Klopp C."/>
            <person name="Cabau C."/>
            <person name="Louis A."/>
            <person name="Berthelot C."/>
            <person name="Parey E."/>
            <person name="Roest Crollius H."/>
            <person name="Montfort J."/>
            <person name="Robinson-Rechavi M."/>
            <person name="Bouchez O."/>
            <person name="Lampietro C."/>
            <person name="Lopez Roques C."/>
            <person name="Donnadieu C."/>
            <person name="Postlethwait J."/>
            <person name="Bobe J."/>
            <person name="Verreycken H."/>
            <person name="Guiguen Y."/>
        </authorList>
    </citation>
    <scope>NUCLEOTIDE SEQUENCE [LARGE SCALE GENOMIC DNA]</scope>
    <source>
        <strain evidence="10">Up_M1</strain>
        <tissue evidence="10">Testis</tissue>
    </source>
</reference>
<evidence type="ECO:0000256" key="5">
    <source>
        <dbReference type="ARBA" id="ARBA00022833"/>
    </source>
</evidence>
<proteinExistence type="predicted"/>
<dbReference type="FunFam" id="3.30.160.60:FF:002343">
    <property type="entry name" value="Zinc finger protein 33A"/>
    <property type="match status" value="1"/>
</dbReference>
<dbReference type="FunFam" id="3.30.160.60:FF:000671">
    <property type="entry name" value="Zinc finger protein 26"/>
    <property type="match status" value="1"/>
</dbReference>
<keyword evidence="5" id="KW-0862">Zinc</keyword>
<name>A0ABD0XN90_UMBPY</name>
<dbReference type="GO" id="GO:0006357">
    <property type="term" value="P:regulation of transcription by RNA polymerase II"/>
    <property type="evidence" value="ECO:0007669"/>
    <property type="project" value="UniProtKB-ARBA"/>
</dbReference>
<dbReference type="Pfam" id="PF00096">
    <property type="entry name" value="zf-C2H2"/>
    <property type="match status" value="3"/>
</dbReference>
<evidence type="ECO:0000313" key="11">
    <source>
        <dbReference type="Proteomes" id="UP001557470"/>
    </source>
</evidence>
<sequence length="475" mass="53847">LPTIRPIVYQRIRVEPQHQLSESSRYSVIFYVSKMTKLQLLNAYLTERLTVVVREILDVVGDTVTEYREETARTKRENESTKRENESLRRQLRDILLLAETDWRSSTLSPSGQQQLCEQEWNSGQGQVRDSEPTQQSQVNRRGLQTKTPVILGQDGGLAGPVQIHNEMLQIAEKSSALETAPKTEHNSALEPKGFATTSNLPLSPFHTNAHCATTTGANAEVTVFGAEEVRSSPDPIRERIKTEPEECDIAVNLTDPEHHLGSGYLGPTIALLTHNHEPSGDTGFRDLSDIPVSEVHNIPVHDPQMHETEPKDGTLAYEECDNFTPTSDQELRLHRCNRCGESFSHAASLRLHLQCKKPYACEWCCKSFAQSADLRRHHRIHTGEKPHRCSWCSKSFTQRGNLRRHLRIHTGERPYSCPYCHKTFSDGDTMKKHKRTHSGEKPYRCVQCPKSFTVASGLRVHLNTHLEDETQLIT</sequence>
<dbReference type="FunFam" id="3.30.160.60:FF:000912">
    <property type="entry name" value="Zinc finger protein 660"/>
    <property type="match status" value="1"/>
</dbReference>
<keyword evidence="2" id="KW-0479">Metal-binding</keyword>
<evidence type="ECO:0000256" key="3">
    <source>
        <dbReference type="ARBA" id="ARBA00022737"/>
    </source>
</evidence>